<feature type="repeat" description="TPR" evidence="3">
    <location>
        <begin position="612"/>
        <end position="645"/>
    </location>
</feature>
<protein>
    <recommendedName>
        <fullName evidence="6">Orc1-like AAA ATPase domain-containing protein</fullName>
    </recommendedName>
</protein>
<dbReference type="InterPro" id="IPR050498">
    <property type="entry name" value="Ycf3"/>
</dbReference>
<dbReference type="Pfam" id="PF13432">
    <property type="entry name" value="TPR_16"/>
    <property type="match status" value="1"/>
</dbReference>
<dbReference type="PROSITE" id="PS50293">
    <property type="entry name" value="TPR_REGION"/>
    <property type="match status" value="1"/>
</dbReference>
<comment type="caution">
    <text evidence="4">The sequence shown here is derived from an EMBL/GenBank/DDBJ whole genome shotgun (WGS) entry which is preliminary data.</text>
</comment>
<reference evidence="4 5" key="1">
    <citation type="submission" date="2018-11" db="EMBL/GenBank/DDBJ databases">
        <title>Whole genome sequence of Streptomyces chrestomyceticus NBRC 13444(T).</title>
        <authorList>
            <person name="Komaki H."/>
            <person name="Tamura T."/>
        </authorList>
    </citation>
    <scope>NUCLEOTIDE SEQUENCE [LARGE SCALE GENOMIC DNA]</scope>
    <source>
        <strain evidence="4 5">NBRC 13444</strain>
    </source>
</reference>
<dbReference type="PANTHER" id="PTHR44858">
    <property type="entry name" value="TETRATRICOPEPTIDE REPEAT PROTEIN 6"/>
    <property type="match status" value="1"/>
</dbReference>
<keyword evidence="2 3" id="KW-0802">TPR repeat</keyword>
<name>A0A7U9KZS9_9ACTN</name>
<dbReference type="PROSITE" id="PS50005">
    <property type="entry name" value="TPR"/>
    <property type="match status" value="4"/>
</dbReference>
<feature type="repeat" description="TPR" evidence="3">
    <location>
        <begin position="578"/>
        <end position="611"/>
    </location>
</feature>
<evidence type="ECO:0000256" key="1">
    <source>
        <dbReference type="ARBA" id="ARBA00022737"/>
    </source>
</evidence>
<dbReference type="Pfam" id="PF13424">
    <property type="entry name" value="TPR_12"/>
    <property type="match status" value="1"/>
</dbReference>
<proteinExistence type="predicted"/>
<dbReference type="SUPFAM" id="SSF48439">
    <property type="entry name" value="Protein prenylyltransferase"/>
    <property type="match status" value="1"/>
</dbReference>
<feature type="repeat" description="TPR" evidence="3">
    <location>
        <begin position="680"/>
        <end position="713"/>
    </location>
</feature>
<evidence type="ECO:0000313" key="4">
    <source>
        <dbReference type="EMBL" id="GCD36966.1"/>
    </source>
</evidence>
<accession>A0A7U9KZS9</accession>
<dbReference type="SUPFAM" id="SSF48452">
    <property type="entry name" value="TPR-like"/>
    <property type="match status" value="1"/>
</dbReference>
<dbReference type="AlphaFoldDB" id="A0A7U9KZS9"/>
<feature type="repeat" description="TPR" evidence="3">
    <location>
        <begin position="646"/>
        <end position="679"/>
    </location>
</feature>
<dbReference type="Proteomes" id="UP000287830">
    <property type="component" value="Unassembled WGS sequence"/>
</dbReference>
<dbReference type="SMART" id="SM00028">
    <property type="entry name" value="TPR"/>
    <property type="match status" value="7"/>
</dbReference>
<organism evidence="4 5">
    <name type="scientific">Streptomyces chrestomyceticus JCM 4735</name>
    <dbReference type="NCBI Taxonomy" id="1306181"/>
    <lineage>
        <taxon>Bacteria</taxon>
        <taxon>Bacillati</taxon>
        <taxon>Actinomycetota</taxon>
        <taxon>Actinomycetes</taxon>
        <taxon>Kitasatosporales</taxon>
        <taxon>Streptomycetaceae</taxon>
        <taxon>Streptomyces</taxon>
    </lineage>
</organism>
<dbReference type="InterPro" id="IPR011990">
    <property type="entry name" value="TPR-like_helical_dom_sf"/>
</dbReference>
<dbReference type="RefSeq" id="WP_125046426.1">
    <property type="nucleotide sequence ID" value="NZ_BHZC01000001.1"/>
</dbReference>
<dbReference type="PANTHER" id="PTHR44858:SF1">
    <property type="entry name" value="UDP-N-ACETYLGLUCOSAMINE--PEPTIDE N-ACETYLGLUCOSAMINYLTRANSFERASE SPINDLY-RELATED"/>
    <property type="match status" value="1"/>
</dbReference>
<evidence type="ECO:0008006" key="6">
    <source>
        <dbReference type="Google" id="ProtNLM"/>
    </source>
</evidence>
<dbReference type="Gene3D" id="1.25.40.10">
    <property type="entry name" value="Tetratricopeptide repeat domain"/>
    <property type="match status" value="2"/>
</dbReference>
<sequence>MDRRRLSRQELIRARSGTGFVGREGELSAFRANLARDPADPDFRFLHHVRGQAGVGKTSLVQRFEEEAREYGALTVYVDESVHGVPEAMAEISARLARQGSPLKAFDKLLATYRQRRQEAEAALAGPDEPAAEAPPSAGSLIVARAGVAGIGLLPGVGPFAGAVDATQVARGTDRLRSRLGARLRNHDDVELVLSPVEVLTPVFVRELNDAADAVPVLALFFDTYEATGPLLDTWLRDLLFSDRYGPLAQNVMVTLSGRDALDRGCWADHLEHVTDVPLDAFTEAEARRLLSARNVTDAETVDVILRLTGRLPVLVSTLAENRPHAAEAVDDPSDTAVERFLKWETDPVRREAALAAALPRHLDEDVYRETVDAAAAGHFGWLCTLPFVSGRGDRWQYHEVVRTAMLRLQRRRSPRAWAARHGRLAEAARRWQAECAGDRSPAECRWDARWRELRAREVYHALCADPRTALPEALSEVVTTAEHAPAGVRLVAQTVRQAGEDGDAAGVRRWGERLTDALDGPDGLERALTALLARPGLGTPEQLAIHHVRGRERRMAQRWREALADFDRCLELAPDDVRAWTGRGLTHRYRRDFERAAEDFTRALDLDPGSVAAAFHLGETNRLMGRHEQALTVLDRTLELDPRHVSAHGSRAVCLRHLGRYEAALTGLERAVEMRPDYAWAMAERGMTYRAMGRFTEALAEFDRALAVNPAYGWASGARGRVALLSGRLAEAVADFDRAAALGTVDPWLFARRARANELRGAETEALADYGRAAEPDVPDGPRAVFLAARAGCLRRAGRLDAAREAVEAATALAPDELSVRYEAALLTCAVRGPRAAVPAWEALRDAESRPPDDDAFTDPAVAAVVSRCALADWAGAQAVLTGLLRDGTPWERLAEAEFGLRELAGLRESAGLWEPVGLRPGLDAAGTDRLAALRRVLLERMAEVGPDPS</sequence>
<evidence type="ECO:0000313" key="5">
    <source>
        <dbReference type="Proteomes" id="UP000287830"/>
    </source>
</evidence>
<dbReference type="OrthoDB" id="9814944at2"/>
<keyword evidence="1" id="KW-0677">Repeat</keyword>
<gene>
    <name evidence="4" type="ORF">OEIGOIKO_04747</name>
</gene>
<dbReference type="GeneID" id="95623584"/>
<dbReference type="EMBL" id="BHZC01000001">
    <property type="protein sequence ID" value="GCD36966.1"/>
    <property type="molecule type" value="Genomic_DNA"/>
</dbReference>
<evidence type="ECO:0000256" key="3">
    <source>
        <dbReference type="PROSITE-ProRule" id="PRU00339"/>
    </source>
</evidence>
<dbReference type="InterPro" id="IPR019734">
    <property type="entry name" value="TPR_rpt"/>
</dbReference>
<evidence type="ECO:0000256" key="2">
    <source>
        <dbReference type="ARBA" id="ARBA00022803"/>
    </source>
</evidence>